<dbReference type="Gene3D" id="3.40.640.10">
    <property type="entry name" value="Type I PLP-dependent aspartate aminotransferase-like (Major domain)"/>
    <property type="match status" value="1"/>
</dbReference>
<keyword evidence="5" id="KW-0808">Transferase</keyword>
<dbReference type="InterPro" id="IPR049704">
    <property type="entry name" value="Aminotrans_3_PPA_site"/>
</dbReference>
<evidence type="ECO:0000256" key="2">
    <source>
        <dbReference type="ARBA" id="ARBA00008954"/>
    </source>
</evidence>
<protein>
    <submittedName>
        <fullName evidence="5">Aspartate aminotransferase family protein</fullName>
    </submittedName>
</protein>
<reference evidence="5 6" key="1">
    <citation type="submission" date="2021-06" db="EMBL/GenBank/DDBJ databases">
        <title>Rhodobacteraceae bacterium strain HSP-20.</title>
        <authorList>
            <person name="Chen W.-M."/>
        </authorList>
    </citation>
    <scope>NUCLEOTIDE SEQUENCE [LARGE SCALE GENOMIC DNA]</scope>
    <source>
        <strain evidence="5 6">HSP-20</strain>
    </source>
</reference>
<sequence>MMARRERLLGPNNPTFYDDPVHFVRGEGVWLFDADGRRYLDAYNNVPHVGHCHPAVVEAISRQAGQLNTHSRYLHDGVLDYAERLLGTFHRSLSTVLFTCTGSEANDVALRMARSITGKQGIIVTDFTYHGNTTAVMELATLLPREDGFSSHIRTIPAPDSYHLEPGEVDERDMAARVLAHLDAAIASLEDAGHGVAGILICPIFANEGFPNLPPGFVDRIAKAVRRAGGVVIADEVQPGFGRTGGAMWGHQYVGMLPDIITMGKPMGNGHPIGGVVTTQDIMHAFRSKNLYFNTFGSNPVSCAAGMAVLDVIENEGLLQNAADVGAYAKEKLTQLSKKFGFLGDVRGAGLFFGVEFIAPGETRKADKKLAKRAVNLMRENGVIMGLIGRKENLFKIRPPMPFSRSNADHLDEVMRHVFSRL</sequence>
<keyword evidence="5" id="KW-0032">Aminotransferase</keyword>
<dbReference type="Gene3D" id="3.90.1150.10">
    <property type="entry name" value="Aspartate Aminotransferase, domain 1"/>
    <property type="match status" value="1"/>
</dbReference>
<proteinExistence type="inferred from homology"/>
<dbReference type="PANTHER" id="PTHR45688:SF13">
    <property type="entry name" value="ALANINE--GLYOXYLATE AMINOTRANSFERASE 2-LIKE"/>
    <property type="match status" value="1"/>
</dbReference>
<comment type="cofactor">
    <cofactor evidence="1">
        <name>pyridoxal 5'-phosphate</name>
        <dbReference type="ChEBI" id="CHEBI:597326"/>
    </cofactor>
</comment>
<dbReference type="Proteomes" id="UP000731907">
    <property type="component" value="Unassembled WGS sequence"/>
</dbReference>
<evidence type="ECO:0000313" key="5">
    <source>
        <dbReference type="EMBL" id="MBU9700044.1"/>
    </source>
</evidence>
<keyword evidence="3 4" id="KW-0663">Pyridoxal phosphate</keyword>
<dbReference type="Pfam" id="PF00202">
    <property type="entry name" value="Aminotran_3"/>
    <property type="match status" value="1"/>
</dbReference>
<dbReference type="InterPro" id="IPR005814">
    <property type="entry name" value="Aminotrans_3"/>
</dbReference>
<dbReference type="CDD" id="cd00610">
    <property type="entry name" value="OAT_like"/>
    <property type="match status" value="1"/>
</dbReference>
<evidence type="ECO:0000256" key="4">
    <source>
        <dbReference type="RuleBase" id="RU003560"/>
    </source>
</evidence>
<name>A0ABS6J8I1_9RHOB</name>
<comment type="caution">
    <text evidence="5">The sequence shown here is derived from an EMBL/GenBank/DDBJ whole genome shotgun (WGS) entry which is preliminary data.</text>
</comment>
<dbReference type="EMBL" id="JAAATX020000017">
    <property type="protein sequence ID" value="MBU9700044.1"/>
    <property type="molecule type" value="Genomic_DNA"/>
</dbReference>
<keyword evidence="6" id="KW-1185">Reference proteome</keyword>
<dbReference type="SUPFAM" id="SSF53383">
    <property type="entry name" value="PLP-dependent transferases"/>
    <property type="match status" value="1"/>
</dbReference>
<dbReference type="PIRSF" id="PIRSF000521">
    <property type="entry name" value="Transaminase_4ab_Lys_Orn"/>
    <property type="match status" value="1"/>
</dbReference>
<organism evidence="5 6">
    <name type="scientific">Paragemmobacter amnigenus</name>
    <dbReference type="NCBI Taxonomy" id="2852097"/>
    <lineage>
        <taxon>Bacteria</taxon>
        <taxon>Pseudomonadati</taxon>
        <taxon>Pseudomonadota</taxon>
        <taxon>Alphaproteobacteria</taxon>
        <taxon>Rhodobacterales</taxon>
        <taxon>Paracoccaceae</taxon>
        <taxon>Paragemmobacter</taxon>
    </lineage>
</organism>
<dbReference type="InterPro" id="IPR015422">
    <property type="entry name" value="PyrdxlP-dep_Trfase_small"/>
</dbReference>
<accession>A0ABS6J8I1</accession>
<dbReference type="PANTHER" id="PTHR45688">
    <property type="match status" value="1"/>
</dbReference>
<dbReference type="InterPro" id="IPR015424">
    <property type="entry name" value="PyrdxlP-dep_Trfase"/>
</dbReference>
<evidence type="ECO:0000256" key="3">
    <source>
        <dbReference type="ARBA" id="ARBA00022898"/>
    </source>
</evidence>
<comment type="similarity">
    <text evidence="2 4">Belongs to the class-III pyridoxal-phosphate-dependent aminotransferase family.</text>
</comment>
<gene>
    <name evidence="5" type="ORF">GU927_019555</name>
</gene>
<evidence type="ECO:0000256" key="1">
    <source>
        <dbReference type="ARBA" id="ARBA00001933"/>
    </source>
</evidence>
<dbReference type="PROSITE" id="PS00600">
    <property type="entry name" value="AA_TRANSFER_CLASS_3"/>
    <property type="match status" value="1"/>
</dbReference>
<dbReference type="GO" id="GO:0008483">
    <property type="term" value="F:transaminase activity"/>
    <property type="evidence" value="ECO:0007669"/>
    <property type="project" value="UniProtKB-KW"/>
</dbReference>
<dbReference type="InterPro" id="IPR015421">
    <property type="entry name" value="PyrdxlP-dep_Trfase_major"/>
</dbReference>
<evidence type="ECO:0000313" key="6">
    <source>
        <dbReference type="Proteomes" id="UP000731907"/>
    </source>
</evidence>